<keyword evidence="2" id="KW-1003">Cell membrane</keyword>
<evidence type="ECO:0000256" key="2">
    <source>
        <dbReference type="ARBA" id="ARBA00022475"/>
    </source>
</evidence>
<accession>A0A368JQI0</accession>
<keyword evidence="3 6" id="KW-0812">Transmembrane</keyword>
<organism evidence="8 9">
    <name type="scientific">Larkinella punicea</name>
    <dbReference type="NCBI Taxonomy" id="2315727"/>
    <lineage>
        <taxon>Bacteria</taxon>
        <taxon>Pseudomonadati</taxon>
        <taxon>Bacteroidota</taxon>
        <taxon>Cytophagia</taxon>
        <taxon>Cytophagales</taxon>
        <taxon>Spirosomataceae</taxon>
        <taxon>Larkinella</taxon>
    </lineage>
</organism>
<feature type="transmembrane region" description="Helical" evidence="6">
    <location>
        <begin position="16"/>
        <end position="36"/>
    </location>
</feature>
<dbReference type="Proteomes" id="UP000253383">
    <property type="component" value="Unassembled WGS sequence"/>
</dbReference>
<dbReference type="Pfam" id="PF13396">
    <property type="entry name" value="PLDc_N"/>
    <property type="match status" value="1"/>
</dbReference>
<protein>
    <recommendedName>
        <fullName evidence="7">Cardiolipin synthase N-terminal domain-containing protein</fullName>
    </recommendedName>
</protein>
<evidence type="ECO:0000256" key="5">
    <source>
        <dbReference type="ARBA" id="ARBA00023136"/>
    </source>
</evidence>
<evidence type="ECO:0000313" key="9">
    <source>
        <dbReference type="Proteomes" id="UP000253383"/>
    </source>
</evidence>
<dbReference type="InterPro" id="IPR027379">
    <property type="entry name" value="CLS_N"/>
</dbReference>
<proteinExistence type="predicted"/>
<evidence type="ECO:0000256" key="6">
    <source>
        <dbReference type="SAM" id="Phobius"/>
    </source>
</evidence>
<feature type="domain" description="Cardiolipin synthase N-terminal" evidence="7">
    <location>
        <begin position="29"/>
        <end position="66"/>
    </location>
</feature>
<keyword evidence="5 6" id="KW-0472">Membrane</keyword>
<dbReference type="AlphaFoldDB" id="A0A368JQI0"/>
<evidence type="ECO:0000256" key="3">
    <source>
        <dbReference type="ARBA" id="ARBA00022692"/>
    </source>
</evidence>
<sequence length="77" mass="8502">MNSLLAAFPGFGSTELLLILLSFVFLGVVIGSVVDIISNRNLNDLAKIIWIIIIVCAPVLGTLVYLYYSRNRPYSVK</sequence>
<evidence type="ECO:0000259" key="7">
    <source>
        <dbReference type="Pfam" id="PF13396"/>
    </source>
</evidence>
<comment type="caution">
    <text evidence="8">The sequence shown here is derived from an EMBL/GenBank/DDBJ whole genome shotgun (WGS) entry which is preliminary data.</text>
</comment>
<reference evidence="8 9" key="1">
    <citation type="submission" date="2018-07" db="EMBL/GenBank/DDBJ databases">
        <title>Genome analysis of Larkinella rosea.</title>
        <authorList>
            <person name="Zhou Z."/>
            <person name="Wang G."/>
        </authorList>
    </citation>
    <scope>NUCLEOTIDE SEQUENCE [LARGE SCALE GENOMIC DNA]</scope>
    <source>
        <strain evidence="9">zzj9</strain>
    </source>
</reference>
<comment type="subcellular location">
    <subcellularLocation>
        <location evidence="1">Cell membrane</location>
        <topology evidence="1">Multi-pass membrane protein</topology>
    </subcellularLocation>
</comment>
<evidence type="ECO:0000256" key="4">
    <source>
        <dbReference type="ARBA" id="ARBA00022989"/>
    </source>
</evidence>
<dbReference type="GO" id="GO:0005886">
    <property type="term" value="C:plasma membrane"/>
    <property type="evidence" value="ECO:0007669"/>
    <property type="project" value="UniProtKB-SubCell"/>
</dbReference>
<dbReference type="RefSeq" id="WP_114405627.1">
    <property type="nucleotide sequence ID" value="NZ_QOWE01000006.1"/>
</dbReference>
<feature type="transmembrane region" description="Helical" evidence="6">
    <location>
        <begin position="48"/>
        <end position="68"/>
    </location>
</feature>
<evidence type="ECO:0000256" key="1">
    <source>
        <dbReference type="ARBA" id="ARBA00004651"/>
    </source>
</evidence>
<evidence type="ECO:0000313" key="8">
    <source>
        <dbReference type="EMBL" id="RCR69929.1"/>
    </source>
</evidence>
<keyword evidence="4 6" id="KW-1133">Transmembrane helix</keyword>
<gene>
    <name evidence="8" type="ORF">DUE52_08815</name>
</gene>
<dbReference type="EMBL" id="QOWE01000006">
    <property type="protein sequence ID" value="RCR69929.1"/>
    <property type="molecule type" value="Genomic_DNA"/>
</dbReference>
<keyword evidence="9" id="KW-1185">Reference proteome</keyword>
<name>A0A368JQI0_9BACT</name>